<dbReference type="PANTHER" id="PTHR37938:SF1">
    <property type="entry name" value="BLL0215 PROTEIN"/>
    <property type="match status" value="1"/>
</dbReference>
<evidence type="ECO:0000259" key="2">
    <source>
        <dbReference type="Pfam" id="PF03703"/>
    </source>
</evidence>
<evidence type="ECO:0000313" key="3">
    <source>
        <dbReference type="EMBL" id="SFA42440.1"/>
    </source>
</evidence>
<sequence>MAFPRDAIGPDEDVALHRHPHWKMLVLPALTALVVTALAGFLAGVAERTTEGTARTVAIAAVGVAWAAVVVLRTVVPVMRWRTTHFVVTDRRVIVRQGVLAHHGTDIPLARIANVQFRHGLIDRLLRTGTLVVVAGSDDPLEFDDVPDVERVHSLLYHHVVTDADDRPDEGFEPRRVVR</sequence>
<protein>
    <submittedName>
        <fullName evidence="3">PH domain-containing protein</fullName>
    </submittedName>
</protein>
<dbReference type="OrthoDB" id="4350422at2"/>
<gene>
    <name evidence="3" type="ORF">SAMN05444374_102252</name>
</gene>
<evidence type="ECO:0000313" key="4">
    <source>
        <dbReference type="Proteomes" id="UP000182054"/>
    </source>
</evidence>
<feature type="domain" description="YdbS-like PH" evidence="2">
    <location>
        <begin position="81"/>
        <end position="153"/>
    </location>
</feature>
<dbReference type="PANTHER" id="PTHR37938">
    <property type="entry name" value="BLL0215 PROTEIN"/>
    <property type="match status" value="1"/>
</dbReference>
<evidence type="ECO:0000256" key="1">
    <source>
        <dbReference type="SAM" id="Phobius"/>
    </source>
</evidence>
<dbReference type="AlphaFoldDB" id="A0A1I0SSD6"/>
<reference evidence="3 4" key="1">
    <citation type="submission" date="2016-10" db="EMBL/GenBank/DDBJ databases">
        <authorList>
            <person name="de Groot N.N."/>
        </authorList>
    </citation>
    <scope>NUCLEOTIDE SEQUENCE [LARGE SCALE GENOMIC DNA]</scope>
    <source>
        <strain evidence="3 4">DSM 44908</strain>
    </source>
</reference>
<accession>A0A1I0SSD6</accession>
<keyword evidence="1" id="KW-1133">Transmembrane helix</keyword>
<keyword evidence="1" id="KW-0812">Transmembrane</keyword>
<dbReference type="RefSeq" id="WP_068362508.1">
    <property type="nucleotide sequence ID" value="NZ_CP135915.1"/>
</dbReference>
<feature type="transmembrane region" description="Helical" evidence="1">
    <location>
        <begin position="25"/>
        <end position="45"/>
    </location>
</feature>
<dbReference type="GeneID" id="85484720"/>
<feature type="transmembrane region" description="Helical" evidence="1">
    <location>
        <begin position="57"/>
        <end position="76"/>
    </location>
</feature>
<dbReference type="Proteomes" id="UP000182054">
    <property type="component" value="Unassembled WGS sequence"/>
</dbReference>
<dbReference type="Pfam" id="PF03703">
    <property type="entry name" value="bPH_2"/>
    <property type="match status" value="1"/>
</dbReference>
<dbReference type="EMBL" id="FOJN01000002">
    <property type="protein sequence ID" value="SFA42440.1"/>
    <property type="molecule type" value="Genomic_DNA"/>
</dbReference>
<organism evidence="3 4">
    <name type="scientific">Rhodococcoides kroppenstedtii</name>
    <dbReference type="NCBI Taxonomy" id="293050"/>
    <lineage>
        <taxon>Bacteria</taxon>
        <taxon>Bacillati</taxon>
        <taxon>Actinomycetota</taxon>
        <taxon>Actinomycetes</taxon>
        <taxon>Mycobacteriales</taxon>
        <taxon>Nocardiaceae</taxon>
        <taxon>Rhodococcoides</taxon>
    </lineage>
</organism>
<dbReference type="InterPro" id="IPR005182">
    <property type="entry name" value="YdbS-like_PH"/>
</dbReference>
<proteinExistence type="predicted"/>
<keyword evidence="1" id="KW-0472">Membrane</keyword>
<name>A0A1I0SSD6_9NOCA</name>